<protein>
    <submittedName>
        <fullName evidence="2">Uncharacterized protein</fullName>
    </submittedName>
</protein>
<reference evidence="2" key="1">
    <citation type="submission" date="2023-03" db="EMBL/GenBank/DDBJ databases">
        <title>Massive genome expansion in bonnet fungi (Mycena s.s.) driven by repeated elements and novel gene families across ecological guilds.</title>
        <authorList>
            <consortium name="Lawrence Berkeley National Laboratory"/>
            <person name="Harder C.B."/>
            <person name="Miyauchi S."/>
            <person name="Viragh M."/>
            <person name="Kuo A."/>
            <person name="Thoen E."/>
            <person name="Andreopoulos B."/>
            <person name="Lu D."/>
            <person name="Skrede I."/>
            <person name="Drula E."/>
            <person name="Henrissat B."/>
            <person name="Morin E."/>
            <person name="Kohler A."/>
            <person name="Barry K."/>
            <person name="LaButti K."/>
            <person name="Morin E."/>
            <person name="Salamov A."/>
            <person name="Lipzen A."/>
            <person name="Mereny Z."/>
            <person name="Hegedus B."/>
            <person name="Baldrian P."/>
            <person name="Stursova M."/>
            <person name="Weitz H."/>
            <person name="Taylor A."/>
            <person name="Grigoriev I.V."/>
            <person name="Nagy L.G."/>
            <person name="Martin F."/>
            <person name="Kauserud H."/>
        </authorList>
    </citation>
    <scope>NUCLEOTIDE SEQUENCE</scope>
    <source>
        <strain evidence="2">CBHHK188m</strain>
    </source>
</reference>
<proteinExistence type="predicted"/>
<dbReference type="EMBL" id="JARJLG010000121">
    <property type="protein sequence ID" value="KAJ7741808.1"/>
    <property type="molecule type" value="Genomic_DNA"/>
</dbReference>
<sequence length="306" mass="35374">MLRAVLMAISHQDTSILPDPVFKPNGDPDFWVSTDIPDEMALRPQFTLSWTKNKPWHSHFVKKVRKDGHALYPSCSSEVIAGLEEKDILLRGNRTTFKHLKEKYQNQGKSDGEKVREKKFKRRDGQRTKKSKERTAVHHLYPGLAGPEYNFVFHPAWQSTDCSTDLTSDSEPDDLEDDDTAKVRKLKSWPPNHRDHKYLALVDDIDLRAKVHANTQTDKKKTKSSKHYIMVRAKSKLRPAMSIPRLDDGPKMLSCFISEAWLNQLKPDTCSGLDKFVYGSEDEGYEAEWEEFPQWEKFDKKGKKKA</sequence>
<keyword evidence="3" id="KW-1185">Reference proteome</keyword>
<dbReference type="AlphaFoldDB" id="A0AAD7IFE1"/>
<evidence type="ECO:0000313" key="3">
    <source>
        <dbReference type="Proteomes" id="UP001215280"/>
    </source>
</evidence>
<organism evidence="2 3">
    <name type="scientific">Mycena maculata</name>
    <dbReference type="NCBI Taxonomy" id="230809"/>
    <lineage>
        <taxon>Eukaryota</taxon>
        <taxon>Fungi</taxon>
        <taxon>Dikarya</taxon>
        <taxon>Basidiomycota</taxon>
        <taxon>Agaricomycotina</taxon>
        <taxon>Agaricomycetes</taxon>
        <taxon>Agaricomycetidae</taxon>
        <taxon>Agaricales</taxon>
        <taxon>Marasmiineae</taxon>
        <taxon>Mycenaceae</taxon>
        <taxon>Mycena</taxon>
    </lineage>
</organism>
<feature type="region of interest" description="Disordered" evidence="1">
    <location>
        <begin position="103"/>
        <end position="134"/>
    </location>
</feature>
<feature type="compositionally biased region" description="Basic residues" evidence="1">
    <location>
        <begin position="117"/>
        <end position="132"/>
    </location>
</feature>
<name>A0AAD7IFE1_9AGAR</name>
<dbReference type="Proteomes" id="UP001215280">
    <property type="component" value="Unassembled WGS sequence"/>
</dbReference>
<evidence type="ECO:0000256" key="1">
    <source>
        <dbReference type="SAM" id="MobiDB-lite"/>
    </source>
</evidence>
<gene>
    <name evidence="2" type="ORF">DFH07DRAFT_964855</name>
</gene>
<evidence type="ECO:0000313" key="2">
    <source>
        <dbReference type="EMBL" id="KAJ7741808.1"/>
    </source>
</evidence>
<accession>A0AAD7IFE1</accession>
<comment type="caution">
    <text evidence="2">The sequence shown here is derived from an EMBL/GenBank/DDBJ whole genome shotgun (WGS) entry which is preliminary data.</text>
</comment>